<keyword evidence="3" id="KW-0547">Nucleotide-binding</keyword>
<dbReference type="SUPFAM" id="SSF50677">
    <property type="entry name" value="ValRS/IleRS/LeuRS editing domain"/>
    <property type="match status" value="1"/>
</dbReference>
<keyword evidence="8" id="KW-1185">Reference proteome</keyword>
<comment type="similarity">
    <text evidence="1">Belongs to the class-I aminoacyl-tRNA synthetase family.</text>
</comment>
<reference evidence="7" key="1">
    <citation type="submission" date="2022-06" db="EMBL/GenBank/DDBJ databases">
        <title>Genome Sequence of Candolleomyces eurysporus.</title>
        <authorList>
            <person name="Buettner E."/>
        </authorList>
    </citation>
    <scope>NUCLEOTIDE SEQUENCE</scope>
    <source>
        <strain evidence="7">VTCC 930004</strain>
    </source>
</reference>
<dbReference type="InterPro" id="IPR004493">
    <property type="entry name" value="Leu-tRNA-synth_Ia_arc/euk"/>
</dbReference>
<evidence type="ECO:0000313" key="8">
    <source>
        <dbReference type="Proteomes" id="UP001140091"/>
    </source>
</evidence>
<dbReference type="PANTHER" id="PTHR45794:SF1">
    <property type="entry name" value="LEUCINE--TRNA LIGASE, CYTOPLASMIC"/>
    <property type="match status" value="1"/>
</dbReference>
<protein>
    <submittedName>
        <fullName evidence="7">Uncharacterized protein</fullName>
    </submittedName>
</protein>
<evidence type="ECO:0000256" key="2">
    <source>
        <dbReference type="ARBA" id="ARBA00022598"/>
    </source>
</evidence>
<evidence type="ECO:0000256" key="1">
    <source>
        <dbReference type="ARBA" id="ARBA00005594"/>
    </source>
</evidence>
<gene>
    <name evidence="7" type="ORF">H1R20_g9676</name>
</gene>
<keyword evidence="2" id="KW-0436">Ligase</keyword>
<evidence type="ECO:0000256" key="5">
    <source>
        <dbReference type="ARBA" id="ARBA00022917"/>
    </source>
</evidence>
<dbReference type="GO" id="GO:0002161">
    <property type="term" value="F:aminoacyl-tRNA deacylase activity"/>
    <property type="evidence" value="ECO:0007669"/>
    <property type="project" value="InterPro"/>
</dbReference>
<keyword evidence="6" id="KW-0030">Aminoacyl-tRNA synthetase</keyword>
<accession>A0A9W8J798</accession>
<dbReference type="InterPro" id="IPR009008">
    <property type="entry name" value="Val/Leu/Ile-tRNA-synth_edit"/>
</dbReference>
<keyword evidence="5" id="KW-0648">Protein biosynthesis</keyword>
<comment type="caution">
    <text evidence="7">The sequence shown here is derived from an EMBL/GenBank/DDBJ whole genome shotgun (WGS) entry which is preliminary data.</text>
</comment>
<dbReference type="Gene3D" id="3.90.740.10">
    <property type="entry name" value="Valyl/Leucyl/Isoleucyl-tRNA synthetase, editing domain"/>
    <property type="match status" value="1"/>
</dbReference>
<dbReference type="GO" id="GO:0004823">
    <property type="term" value="F:leucine-tRNA ligase activity"/>
    <property type="evidence" value="ECO:0007669"/>
    <property type="project" value="InterPro"/>
</dbReference>
<name>A0A9W8J798_9AGAR</name>
<dbReference type="GO" id="GO:0006429">
    <property type="term" value="P:leucyl-tRNA aminoacylation"/>
    <property type="evidence" value="ECO:0007669"/>
    <property type="project" value="InterPro"/>
</dbReference>
<dbReference type="EMBL" id="JANBPK010000994">
    <property type="protein sequence ID" value="KAJ2927418.1"/>
    <property type="molecule type" value="Genomic_DNA"/>
</dbReference>
<dbReference type="AlphaFoldDB" id="A0A9W8J798"/>
<dbReference type="PANTHER" id="PTHR45794">
    <property type="entry name" value="LEUCYL-TRNA SYNTHETASE"/>
    <property type="match status" value="1"/>
</dbReference>
<keyword evidence="4" id="KW-0067">ATP-binding</keyword>
<evidence type="ECO:0000256" key="3">
    <source>
        <dbReference type="ARBA" id="ARBA00022741"/>
    </source>
</evidence>
<evidence type="ECO:0000256" key="4">
    <source>
        <dbReference type="ARBA" id="ARBA00022840"/>
    </source>
</evidence>
<dbReference type="Proteomes" id="UP001140091">
    <property type="component" value="Unassembled WGS sequence"/>
</dbReference>
<dbReference type="GO" id="GO:0005524">
    <property type="term" value="F:ATP binding"/>
    <property type="evidence" value="ECO:0007669"/>
    <property type="project" value="UniProtKB-KW"/>
</dbReference>
<evidence type="ECO:0000313" key="7">
    <source>
        <dbReference type="EMBL" id="KAJ2927418.1"/>
    </source>
</evidence>
<evidence type="ECO:0000256" key="6">
    <source>
        <dbReference type="ARBA" id="ARBA00023146"/>
    </source>
</evidence>
<sequence length="249" mass="27459">MAKVSVPKNAPLSRWGVVQWSPEAEALINRNKAGNRKVYLTLQTETTYGRPGKFKWLPRNWNQVRRVEQLAELPGSTIVGSKVKEKFSLLIVLEGTGAVTSVPSDSPSDYQTLMDPHEKPEFSKIDASCAAVGPIPVPVISIPTYGDMTAPAIVKQLKIQSQKYAKQLSEAKEIAYKEGFYNSKMIVGECRGEYKGEPVWEAKVKVRNSTLKTGLAFAYADPEGFVLSRSADECVVALYGSVVFGLWRA</sequence>
<organism evidence="7 8">
    <name type="scientific">Candolleomyces eurysporus</name>
    <dbReference type="NCBI Taxonomy" id="2828524"/>
    <lineage>
        <taxon>Eukaryota</taxon>
        <taxon>Fungi</taxon>
        <taxon>Dikarya</taxon>
        <taxon>Basidiomycota</taxon>
        <taxon>Agaricomycotina</taxon>
        <taxon>Agaricomycetes</taxon>
        <taxon>Agaricomycetidae</taxon>
        <taxon>Agaricales</taxon>
        <taxon>Agaricineae</taxon>
        <taxon>Psathyrellaceae</taxon>
        <taxon>Candolleomyces</taxon>
    </lineage>
</organism>
<dbReference type="OrthoDB" id="2989549at2759"/>
<feature type="non-terminal residue" evidence="7">
    <location>
        <position position="249"/>
    </location>
</feature>
<proteinExistence type="inferred from homology"/>